<evidence type="ECO:0008006" key="4">
    <source>
        <dbReference type="Google" id="ProtNLM"/>
    </source>
</evidence>
<dbReference type="EMBL" id="FNTB01000001">
    <property type="protein sequence ID" value="SEC37057.1"/>
    <property type="molecule type" value="Genomic_DNA"/>
</dbReference>
<keyword evidence="1" id="KW-0472">Membrane</keyword>
<protein>
    <recommendedName>
        <fullName evidence="4">DoxX-like family protein</fullName>
    </recommendedName>
</protein>
<keyword evidence="1" id="KW-1133">Transmembrane helix</keyword>
<sequence length="144" mass="16593">MINSTVNPPKIFWAVAVFALFYSITGILSFLSECFVTDEIYNVLTDDERYIYENRPFWLLIVFGVDVFAGTTASLFLLVRKVMAFKLGLISIIATTVQILYFYFYSNISDVIGPTSMQMPLIIFAISFMLLLFIKYSIMKRWLA</sequence>
<gene>
    <name evidence="2" type="ORF">SAMN05192540_3002</name>
</gene>
<proteinExistence type="predicted"/>
<dbReference type="AlphaFoldDB" id="A0A1H4RZ31"/>
<organism evidence="2 3">
    <name type="scientific">Maribacter dokdonensis</name>
    <dbReference type="NCBI Taxonomy" id="320912"/>
    <lineage>
        <taxon>Bacteria</taxon>
        <taxon>Pseudomonadati</taxon>
        <taxon>Bacteroidota</taxon>
        <taxon>Flavobacteriia</taxon>
        <taxon>Flavobacteriales</taxon>
        <taxon>Flavobacteriaceae</taxon>
        <taxon>Maribacter</taxon>
    </lineage>
</organism>
<feature type="transmembrane region" description="Helical" evidence="1">
    <location>
        <begin position="85"/>
        <end position="105"/>
    </location>
</feature>
<feature type="transmembrane region" description="Helical" evidence="1">
    <location>
        <begin position="117"/>
        <end position="138"/>
    </location>
</feature>
<evidence type="ECO:0000313" key="3">
    <source>
        <dbReference type="Proteomes" id="UP000183038"/>
    </source>
</evidence>
<evidence type="ECO:0000313" key="2">
    <source>
        <dbReference type="EMBL" id="SEC37057.1"/>
    </source>
</evidence>
<reference evidence="2 3" key="1">
    <citation type="submission" date="2016-10" db="EMBL/GenBank/DDBJ databases">
        <authorList>
            <person name="de Groot N.N."/>
        </authorList>
    </citation>
    <scope>NUCLEOTIDE SEQUENCE [LARGE SCALE GENOMIC DNA]</scope>
    <source>
        <strain evidence="2 3">MAR_2009_71</strain>
    </source>
</reference>
<feature type="transmembrane region" description="Helical" evidence="1">
    <location>
        <begin position="12"/>
        <end position="31"/>
    </location>
</feature>
<name>A0A1H4RZ31_9FLAO</name>
<evidence type="ECO:0000256" key="1">
    <source>
        <dbReference type="SAM" id="Phobius"/>
    </source>
</evidence>
<dbReference type="Proteomes" id="UP000183038">
    <property type="component" value="Unassembled WGS sequence"/>
</dbReference>
<dbReference type="OrthoDB" id="1143964at2"/>
<keyword evidence="1" id="KW-0812">Transmembrane</keyword>
<feature type="transmembrane region" description="Helical" evidence="1">
    <location>
        <begin position="57"/>
        <end position="78"/>
    </location>
</feature>
<dbReference type="RefSeq" id="WP_074673717.1">
    <property type="nucleotide sequence ID" value="NZ_FNTB01000001.1"/>
</dbReference>
<accession>A0A1H4RZ31</accession>